<accession>A0A3E3E752</accession>
<evidence type="ECO:0000313" key="3">
    <source>
        <dbReference type="Proteomes" id="UP000261032"/>
    </source>
</evidence>
<feature type="transmembrane region" description="Helical" evidence="1">
    <location>
        <begin position="85"/>
        <end position="106"/>
    </location>
</feature>
<keyword evidence="1" id="KW-0472">Membrane</keyword>
<keyword evidence="1" id="KW-0812">Transmembrane</keyword>
<evidence type="ECO:0000313" key="2">
    <source>
        <dbReference type="EMBL" id="RGD77190.1"/>
    </source>
</evidence>
<name>A0A3E3E752_9FIRM</name>
<protein>
    <submittedName>
        <fullName evidence="2">Uncharacterized protein</fullName>
    </submittedName>
</protein>
<evidence type="ECO:0000256" key="1">
    <source>
        <dbReference type="SAM" id="Phobius"/>
    </source>
</evidence>
<reference evidence="2 3" key="1">
    <citation type="submission" date="2018-08" db="EMBL/GenBank/DDBJ databases">
        <title>A genome reference for cultivated species of the human gut microbiota.</title>
        <authorList>
            <person name="Zou Y."/>
            <person name="Xue W."/>
            <person name="Luo G."/>
        </authorList>
    </citation>
    <scope>NUCLEOTIDE SEQUENCE [LARGE SCALE GENOMIC DNA]</scope>
    <source>
        <strain evidence="2 3">OM06-4</strain>
    </source>
</reference>
<sequence>MEKSIVTKFCIINTVCLVLFQMIHIIIELLKKNVSNSVELTQSQIMEQMKYSKVQSVFSYLTYACILLIIIILCVSVVQKKYDNVLLINIAGMSVLLLLSVAAVLFLKLNAGNVFENILGLGILEILFIVAYLYRRNFSKQNK</sequence>
<feature type="transmembrane region" description="Helical" evidence="1">
    <location>
        <begin position="57"/>
        <end position="78"/>
    </location>
</feature>
<proteinExistence type="predicted"/>
<comment type="caution">
    <text evidence="2">The sequence shown here is derived from an EMBL/GenBank/DDBJ whole genome shotgun (WGS) entry which is preliminary data.</text>
</comment>
<feature type="transmembrane region" description="Helical" evidence="1">
    <location>
        <begin position="9"/>
        <end position="27"/>
    </location>
</feature>
<keyword evidence="1" id="KW-1133">Transmembrane helix</keyword>
<organism evidence="2 3">
    <name type="scientific">Thomasclavelia ramosa</name>
    <dbReference type="NCBI Taxonomy" id="1547"/>
    <lineage>
        <taxon>Bacteria</taxon>
        <taxon>Bacillati</taxon>
        <taxon>Bacillota</taxon>
        <taxon>Erysipelotrichia</taxon>
        <taxon>Erysipelotrichales</taxon>
        <taxon>Coprobacillaceae</taxon>
        <taxon>Thomasclavelia</taxon>
    </lineage>
</organism>
<feature type="transmembrane region" description="Helical" evidence="1">
    <location>
        <begin position="118"/>
        <end position="134"/>
    </location>
</feature>
<dbReference type="EMBL" id="QUSL01000059">
    <property type="protein sequence ID" value="RGD77190.1"/>
    <property type="molecule type" value="Genomic_DNA"/>
</dbReference>
<dbReference type="RefSeq" id="WP_008791010.1">
    <property type="nucleotide sequence ID" value="NZ_CACRTL010000031.1"/>
</dbReference>
<gene>
    <name evidence="2" type="ORF">DXB93_18110</name>
</gene>
<dbReference type="AlphaFoldDB" id="A0A3E3E752"/>
<dbReference type="Proteomes" id="UP000261032">
    <property type="component" value="Unassembled WGS sequence"/>
</dbReference>